<dbReference type="Proteomes" id="UP000193144">
    <property type="component" value="Unassembled WGS sequence"/>
</dbReference>
<reference evidence="1 2" key="1">
    <citation type="submission" date="2016-07" db="EMBL/GenBank/DDBJ databases">
        <title>Pervasive Adenine N6-methylation of Active Genes in Fungi.</title>
        <authorList>
            <consortium name="DOE Joint Genome Institute"/>
            <person name="Mondo S.J."/>
            <person name="Dannebaum R.O."/>
            <person name="Kuo R.C."/>
            <person name="Labutti K."/>
            <person name="Haridas S."/>
            <person name="Kuo A."/>
            <person name="Salamov A."/>
            <person name="Ahrendt S.R."/>
            <person name="Lipzen A."/>
            <person name="Sullivan W."/>
            <person name="Andreopoulos W.B."/>
            <person name="Clum A."/>
            <person name="Lindquist E."/>
            <person name="Daum C."/>
            <person name="Ramamoorthy G.K."/>
            <person name="Gryganskyi A."/>
            <person name="Culley D."/>
            <person name="Magnuson J.K."/>
            <person name="James T.Y."/>
            <person name="O'Malley M.A."/>
            <person name="Stajich J.E."/>
            <person name="Spatafora J.W."/>
            <person name="Visel A."/>
            <person name="Grigoriev I.V."/>
        </authorList>
    </citation>
    <scope>NUCLEOTIDE SEQUENCE [LARGE SCALE GENOMIC DNA]</scope>
    <source>
        <strain evidence="1 2">CBS 115471</strain>
    </source>
</reference>
<keyword evidence="2" id="KW-1185">Reference proteome</keyword>
<dbReference type="EMBL" id="MCFA01000007">
    <property type="protein sequence ID" value="ORY18392.1"/>
    <property type="molecule type" value="Genomic_DNA"/>
</dbReference>
<evidence type="ECO:0000313" key="2">
    <source>
        <dbReference type="Proteomes" id="UP000193144"/>
    </source>
</evidence>
<accession>A0A1Y2A779</accession>
<dbReference type="PANTHER" id="PTHR33112">
    <property type="entry name" value="DOMAIN PROTEIN, PUTATIVE-RELATED"/>
    <property type="match status" value="1"/>
</dbReference>
<dbReference type="OrthoDB" id="3486565at2759"/>
<name>A0A1Y2A779_9PLEO</name>
<sequence>MTCECMGVEAISAPSVRLKAGIVGSEILPGRRWREIISAYSEMDLTFETDIFPAIQGIAMSVPSYAVSEYYAGLWKDSLVDDLMWVRSSGDAFRSKHWRAPTWSWASIVGPKRISWPFEGQRTAALCSIISISTTPAGESCYGQLLAGELRMRGPCIDATCFYSDPYNRGESTPFVRVHTGKGETFMAGPVINDISLAMDKGWLNDGMPVKVMALSKTENSSWRPAYSFLLFRCVNSWSTDWIFERVGALYSHLRLTDEERNVEKLMDVAKEETLTVI</sequence>
<dbReference type="PANTHER" id="PTHR33112:SF9">
    <property type="entry name" value="HETEROKARYON INCOMPATIBILITY DOMAIN-CONTAINING PROTEIN"/>
    <property type="match status" value="1"/>
</dbReference>
<protein>
    <submittedName>
        <fullName evidence="1">Uncharacterized protein</fullName>
    </submittedName>
</protein>
<gene>
    <name evidence="1" type="ORF">BCR34DRAFT_583012</name>
</gene>
<dbReference type="STRING" id="1231657.A0A1Y2A779"/>
<evidence type="ECO:0000313" key="1">
    <source>
        <dbReference type="EMBL" id="ORY18392.1"/>
    </source>
</evidence>
<proteinExistence type="predicted"/>
<organism evidence="1 2">
    <name type="scientific">Clohesyomyces aquaticus</name>
    <dbReference type="NCBI Taxonomy" id="1231657"/>
    <lineage>
        <taxon>Eukaryota</taxon>
        <taxon>Fungi</taxon>
        <taxon>Dikarya</taxon>
        <taxon>Ascomycota</taxon>
        <taxon>Pezizomycotina</taxon>
        <taxon>Dothideomycetes</taxon>
        <taxon>Pleosporomycetidae</taxon>
        <taxon>Pleosporales</taxon>
        <taxon>Lindgomycetaceae</taxon>
        <taxon>Clohesyomyces</taxon>
    </lineage>
</organism>
<dbReference type="AlphaFoldDB" id="A0A1Y2A779"/>
<comment type="caution">
    <text evidence="1">The sequence shown here is derived from an EMBL/GenBank/DDBJ whole genome shotgun (WGS) entry which is preliminary data.</text>
</comment>